<evidence type="ECO:0000313" key="3">
    <source>
        <dbReference type="Proteomes" id="UP001365542"/>
    </source>
</evidence>
<feature type="transmembrane region" description="Helical" evidence="1">
    <location>
        <begin position="255"/>
        <end position="276"/>
    </location>
</feature>
<protein>
    <submittedName>
        <fullName evidence="2">Uncharacterized protein</fullName>
    </submittedName>
</protein>
<name>A0AAV9XSD8_9PEZI</name>
<keyword evidence="1" id="KW-0812">Transmembrane</keyword>
<dbReference type="AlphaFoldDB" id="A0AAV9XSD8"/>
<keyword evidence="1" id="KW-0472">Membrane</keyword>
<evidence type="ECO:0000256" key="1">
    <source>
        <dbReference type="SAM" id="Phobius"/>
    </source>
</evidence>
<dbReference type="EMBL" id="JAVHJO010000001">
    <property type="protein sequence ID" value="KAK6544740.1"/>
    <property type="molecule type" value="Genomic_DNA"/>
</dbReference>
<keyword evidence="1" id="KW-1133">Transmembrane helix</keyword>
<organism evidence="2 3">
    <name type="scientific">Orbilia ellipsospora</name>
    <dbReference type="NCBI Taxonomy" id="2528407"/>
    <lineage>
        <taxon>Eukaryota</taxon>
        <taxon>Fungi</taxon>
        <taxon>Dikarya</taxon>
        <taxon>Ascomycota</taxon>
        <taxon>Pezizomycotina</taxon>
        <taxon>Orbiliomycetes</taxon>
        <taxon>Orbiliales</taxon>
        <taxon>Orbiliaceae</taxon>
        <taxon>Orbilia</taxon>
    </lineage>
</organism>
<dbReference type="Proteomes" id="UP001365542">
    <property type="component" value="Unassembled WGS sequence"/>
</dbReference>
<evidence type="ECO:0000313" key="2">
    <source>
        <dbReference type="EMBL" id="KAK6544740.1"/>
    </source>
</evidence>
<proteinExistence type="predicted"/>
<comment type="caution">
    <text evidence="2">The sequence shown here is derived from an EMBL/GenBank/DDBJ whole genome shotgun (WGS) entry which is preliminary data.</text>
</comment>
<gene>
    <name evidence="2" type="ORF">TWF694_001425</name>
</gene>
<keyword evidence="3" id="KW-1185">Reference proteome</keyword>
<reference evidence="2 3" key="1">
    <citation type="submission" date="2019-10" db="EMBL/GenBank/DDBJ databases">
        <authorList>
            <person name="Palmer J.M."/>
        </authorList>
    </citation>
    <scope>NUCLEOTIDE SEQUENCE [LARGE SCALE GENOMIC DNA]</scope>
    <source>
        <strain evidence="2 3">TWF694</strain>
    </source>
</reference>
<sequence>MSDTTAGGKGRIVILPMFPVPFNLSSNQPENGKIHDLHPYLNVPNTTVFLVSFIAGSEQSYSLPLADPIFSSNVAALDGYHPDFEVTALACIEGYQYCFDFKNDHVCLPWGEWNRYLYFLFKYFSAVGPIEDMWEIALTAPKVAKLLSIYKHVQYNTLFTNYIKAFTLHGSRLGDPATSANRRLWADEVISWYLKAWFQAQYQIESVVSGANTDFFEGPLIRDGDPLFETQEEADRWSWCSRVLFENGEYTNINFVGFSISLMVMLFIYLTSYANIGWRLIRHLLSKPGVKFFLESLSKLSGLIKFLRLNLFRLSSQFLRPTSITDPTAASILLNTIPNQISTTVTTQRLNSRGLDILHEEEHLRGDDVEENDDPLSMASSLQEYAPFRFI</sequence>
<accession>A0AAV9XSD8</accession>